<evidence type="ECO:0000256" key="1">
    <source>
        <dbReference type="ARBA" id="ARBA00000013"/>
    </source>
</evidence>
<dbReference type="EC" id="4.2.1.136" evidence="19"/>
<dbReference type="PANTHER" id="PTHR12592:SF0">
    <property type="entry name" value="ATP-DEPENDENT (S)-NAD(P)H-HYDRATE DEHYDRATASE"/>
    <property type="match status" value="1"/>
</dbReference>
<keyword evidence="5 18" id="KW-0479">Metal-binding</keyword>
<evidence type="ECO:0000259" key="20">
    <source>
        <dbReference type="PROSITE" id="PS51383"/>
    </source>
</evidence>
<comment type="cofactor">
    <cofactor evidence="17">
        <name>Mg(2+)</name>
        <dbReference type="ChEBI" id="CHEBI:18420"/>
    </cofactor>
</comment>
<evidence type="ECO:0000256" key="10">
    <source>
        <dbReference type="ARBA" id="ARBA00023027"/>
    </source>
</evidence>
<evidence type="ECO:0000256" key="2">
    <source>
        <dbReference type="ARBA" id="ARBA00000909"/>
    </source>
</evidence>
<comment type="similarity">
    <text evidence="4 19">In the C-terminal section; belongs to the NnrD/CARKD family.</text>
</comment>
<comment type="caution">
    <text evidence="18">Lacks conserved residue(s) required for the propagation of feature annotation.</text>
</comment>
<dbReference type="Proteomes" id="UP000201613">
    <property type="component" value="Unassembled WGS sequence"/>
</dbReference>
<accession>A0A238LHN5</accession>
<keyword evidence="12 17" id="KW-0456">Lyase</keyword>
<evidence type="ECO:0000256" key="7">
    <source>
        <dbReference type="ARBA" id="ARBA00022840"/>
    </source>
</evidence>
<dbReference type="Gene3D" id="3.40.1190.20">
    <property type="match status" value="1"/>
</dbReference>
<comment type="catalytic activity">
    <reaction evidence="2 18 19">
        <text>(6R)-NADPHX = (6S)-NADPHX</text>
        <dbReference type="Rhea" id="RHEA:32227"/>
        <dbReference type="ChEBI" id="CHEBI:64076"/>
        <dbReference type="ChEBI" id="CHEBI:64077"/>
        <dbReference type="EC" id="5.1.99.6"/>
    </reaction>
</comment>
<dbReference type="PROSITE" id="PS51383">
    <property type="entry name" value="YJEF_C_3"/>
    <property type="match status" value="1"/>
</dbReference>
<keyword evidence="13" id="KW-0511">Multifunctional enzyme</keyword>
<comment type="similarity">
    <text evidence="17">Belongs to the NnrD/CARKD family.</text>
</comment>
<evidence type="ECO:0000256" key="11">
    <source>
        <dbReference type="ARBA" id="ARBA00023235"/>
    </source>
</evidence>
<dbReference type="GO" id="GO:0110051">
    <property type="term" value="P:metabolite repair"/>
    <property type="evidence" value="ECO:0007669"/>
    <property type="project" value="TreeGrafter"/>
</dbReference>
<dbReference type="EC" id="5.1.99.6" evidence="19"/>
<comment type="function">
    <text evidence="14 19">Bifunctional enzyme that catalyzes the epimerization of the S- and R-forms of NAD(P)HX and the dehydration of the S-form of NAD(P)HX at the expense of ADP, which is converted to AMP. This allows the repair of both epimers of NAD(P)HX, a damaged form of NAD(P)H that is a result of enzymatic or heat-dependent hydration.</text>
</comment>
<comment type="function">
    <text evidence="18">Catalyzes the epimerization of the S- and R-forms of NAD(P)HX, a damaged form of NAD(P)H that is a result of enzymatic or heat-dependent hydration. This is a prerequisite for the S-specific NAD(P)H-hydrate dehydratase to allow the repair of both epimers of NAD(P)HX.</text>
</comment>
<comment type="catalytic activity">
    <reaction evidence="16 17 19">
        <text>(6S)-NADPHX + ADP = AMP + phosphate + NADPH + H(+)</text>
        <dbReference type="Rhea" id="RHEA:32235"/>
        <dbReference type="ChEBI" id="CHEBI:15378"/>
        <dbReference type="ChEBI" id="CHEBI:43474"/>
        <dbReference type="ChEBI" id="CHEBI:57783"/>
        <dbReference type="ChEBI" id="CHEBI:64076"/>
        <dbReference type="ChEBI" id="CHEBI:456215"/>
        <dbReference type="ChEBI" id="CHEBI:456216"/>
        <dbReference type="EC" id="4.2.1.136"/>
    </reaction>
</comment>
<dbReference type="Gene3D" id="3.40.50.10260">
    <property type="entry name" value="YjeF N-terminal domain"/>
    <property type="match status" value="1"/>
</dbReference>
<feature type="binding site" evidence="17">
    <location>
        <position position="399"/>
    </location>
    <ligand>
        <name>(6S)-NADPHX</name>
        <dbReference type="ChEBI" id="CHEBI:64076"/>
    </ligand>
</feature>
<keyword evidence="23" id="KW-1185">Reference proteome</keyword>
<comment type="catalytic activity">
    <reaction evidence="15 17 19">
        <text>(6S)-NADHX + ADP = AMP + phosphate + NADH + H(+)</text>
        <dbReference type="Rhea" id="RHEA:32223"/>
        <dbReference type="ChEBI" id="CHEBI:15378"/>
        <dbReference type="ChEBI" id="CHEBI:43474"/>
        <dbReference type="ChEBI" id="CHEBI:57945"/>
        <dbReference type="ChEBI" id="CHEBI:64074"/>
        <dbReference type="ChEBI" id="CHEBI:456215"/>
        <dbReference type="ChEBI" id="CHEBI:456216"/>
        <dbReference type="EC" id="4.2.1.136"/>
    </reaction>
</comment>
<feature type="binding site" evidence="18">
    <location>
        <position position="179"/>
    </location>
    <ligand>
        <name>K(+)</name>
        <dbReference type="ChEBI" id="CHEBI:29103"/>
    </ligand>
</feature>
<evidence type="ECO:0000256" key="13">
    <source>
        <dbReference type="ARBA" id="ARBA00023268"/>
    </source>
</evidence>
<dbReference type="CDD" id="cd01171">
    <property type="entry name" value="YXKO-related"/>
    <property type="match status" value="1"/>
</dbReference>
<keyword evidence="10 17" id="KW-0520">NAD</keyword>
<feature type="binding site" evidence="18">
    <location>
        <begin position="70"/>
        <end position="74"/>
    </location>
    <ligand>
        <name>(6S)-NADPHX</name>
        <dbReference type="ChEBI" id="CHEBI:64076"/>
    </ligand>
</feature>
<dbReference type="HAMAP" id="MF_01965">
    <property type="entry name" value="NADHX_dehydratase"/>
    <property type="match status" value="1"/>
</dbReference>
<dbReference type="GO" id="GO:0046496">
    <property type="term" value="P:nicotinamide nucleotide metabolic process"/>
    <property type="evidence" value="ECO:0007669"/>
    <property type="project" value="UniProtKB-UniRule"/>
</dbReference>
<organism evidence="22 23">
    <name type="scientific">Flavimaricola marinus</name>
    <dbReference type="NCBI Taxonomy" id="1819565"/>
    <lineage>
        <taxon>Bacteria</taxon>
        <taxon>Pseudomonadati</taxon>
        <taxon>Pseudomonadota</taxon>
        <taxon>Alphaproteobacteria</taxon>
        <taxon>Rhodobacterales</taxon>
        <taxon>Paracoccaceae</taxon>
        <taxon>Flavimaricola</taxon>
    </lineage>
</organism>
<name>A0A238LHN5_9RHOB</name>
<dbReference type="GO" id="GO:0052856">
    <property type="term" value="F:NAD(P)HX epimerase activity"/>
    <property type="evidence" value="ECO:0007669"/>
    <property type="project" value="UniProtKB-UniRule"/>
</dbReference>
<feature type="binding site" evidence="17">
    <location>
        <position position="274"/>
    </location>
    <ligand>
        <name>(6S)-NADPHX</name>
        <dbReference type="ChEBI" id="CHEBI:64076"/>
    </ligand>
</feature>
<dbReference type="EMBL" id="FXZK01000007">
    <property type="protein sequence ID" value="SMY09053.1"/>
    <property type="molecule type" value="Genomic_DNA"/>
</dbReference>
<evidence type="ECO:0000256" key="8">
    <source>
        <dbReference type="ARBA" id="ARBA00022857"/>
    </source>
</evidence>
<feature type="binding site" evidence="18">
    <location>
        <begin position="141"/>
        <end position="147"/>
    </location>
    <ligand>
        <name>(6S)-NADPHX</name>
        <dbReference type="ChEBI" id="CHEBI:64076"/>
    </ligand>
</feature>
<dbReference type="Pfam" id="PF03853">
    <property type="entry name" value="YjeF_N"/>
    <property type="match status" value="1"/>
</dbReference>
<dbReference type="GO" id="GO:0005524">
    <property type="term" value="F:ATP binding"/>
    <property type="evidence" value="ECO:0007669"/>
    <property type="project" value="UniProtKB-UniRule"/>
</dbReference>
<evidence type="ECO:0000256" key="19">
    <source>
        <dbReference type="PIRNR" id="PIRNR017184"/>
    </source>
</evidence>
<dbReference type="InterPro" id="IPR004443">
    <property type="entry name" value="YjeF_N_dom"/>
</dbReference>
<dbReference type="SUPFAM" id="SSF53613">
    <property type="entry name" value="Ribokinase-like"/>
    <property type="match status" value="1"/>
</dbReference>
<comment type="subunit">
    <text evidence="17">Homotetramer.</text>
</comment>
<keyword evidence="11 18" id="KW-0413">Isomerase</keyword>
<dbReference type="InterPro" id="IPR017953">
    <property type="entry name" value="Carbohydrate_kinase_pred_CS"/>
</dbReference>
<dbReference type="PIRSF" id="PIRSF017184">
    <property type="entry name" value="Nnr"/>
    <property type="match status" value="1"/>
</dbReference>
<dbReference type="GO" id="GO:0046872">
    <property type="term" value="F:metal ion binding"/>
    <property type="evidence" value="ECO:0007669"/>
    <property type="project" value="UniProtKB-UniRule"/>
</dbReference>
<dbReference type="InterPro" id="IPR029056">
    <property type="entry name" value="Ribokinase-like"/>
</dbReference>
<dbReference type="InterPro" id="IPR000631">
    <property type="entry name" value="CARKD"/>
</dbReference>
<feature type="binding site" evidence="18">
    <location>
        <position position="176"/>
    </location>
    <ligand>
        <name>(6S)-NADPHX</name>
        <dbReference type="ChEBI" id="CHEBI:64076"/>
    </ligand>
</feature>
<dbReference type="InterPro" id="IPR036652">
    <property type="entry name" value="YjeF_N_dom_sf"/>
</dbReference>
<sequence>MKIQGDPGMTTLLSAAQMRAIETEAIATGAVSGLTLMQRAGQGVVDAVLARWPDLATAPGQVLVLCGPGNNGGDGFVIARLLHDLGWRVEVCLLGDPARMPPDARRMYDRWSEAGPTRRFGEWAEGASGEAPALIVDALFGTGLARRLSDDVMTVLSGVANMRGRSERAIPVVAVDMPSGLCADSGRSLGATLRCDLTVIFHRAKRGHYLAEGPSFCGEVGIVDIGLAQEEPTSEQAVGLVEPPDSSLLGKSNGHKFDHGHAWLLSGGVGRGGAVRLAARAALRAGAGLVTVGCPLAALAEDAARLDAIMLHPVPDGASWADILDDRRVVSVCVGPGLGTTSRESDLVRATLTAPARTRPGGSEPEPLAVCLDADALTLIAQDPALMKLLHAGCVLTPHGGEFARLFPDLADKLSGPATTGPAYSKVDAVRDAAKRAGCTILLKGPDTVIADQTGACAIHSAQYHDAAPWLATAGSGDVLAGIVTGLLARGFSTIEAAKVGAWLHAACARRFGPGLIAEDLAEQLPKVFRDLGL</sequence>
<dbReference type="PANTHER" id="PTHR12592">
    <property type="entry name" value="ATP-DEPENDENT (S)-NAD(P)H-HYDRATE DEHYDRATASE FAMILY MEMBER"/>
    <property type="match status" value="1"/>
</dbReference>
<evidence type="ECO:0000256" key="15">
    <source>
        <dbReference type="ARBA" id="ARBA00048238"/>
    </source>
</evidence>
<evidence type="ECO:0000259" key="21">
    <source>
        <dbReference type="PROSITE" id="PS51385"/>
    </source>
</evidence>
<dbReference type="GO" id="GO:0052855">
    <property type="term" value="F:ADP-dependent NAD(P)H-hydrate dehydratase activity"/>
    <property type="evidence" value="ECO:0007669"/>
    <property type="project" value="UniProtKB-UniRule"/>
</dbReference>
<evidence type="ECO:0000256" key="12">
    <source>
        <dbReference type="ARBA" id="ARBA00023239"/>
    </source>
</evidence>
<dbReference type="HAMAP" id="MF_01966">
    <property type="entry name" value="NADHX_epimerase"/>
    <property type="match status" value="1"/>
</dbReference>
<proteinExistence type="inferred from homology"/>
<feature type="binding site" evidence="17">
    <location>
        <begin position="444"/>
        <end position="448"/>
    </location>
    <ligand>
        <name>AMP</name>
        <dbReference type="ChEBI" id="CHEBI:456215"/>
    </ligand>
</feature>
<evidence type="ECO:0000313" key="22">
    <source>
        <dbReference type="EMBL" id="SMY09053.1"/>
    </source>
</evidence>
<keyword evidence="6 17" id="KW-0547">Nucleotide-binding</keyword>
<dbReference type="Pfam" id="PF01256">
    <property type="entry name" value="Carb_kinase"/>
    <property type="match status" value="1"/>
</dbReference>
<comment type="catalytic activity">
    <reaction evidence="1 18 19">
        <text>(6R)-NADHX = (6S)-NADHX</text>
        <dbReference type="Rhea" id="RHEA:32215"/>
        <dbReference type="ChEBI" id="CHEBI:64074"/>
        <dbReference type="ChEBI" id="CHEBI:64075"/>
        <dbReference type="EC" id="5.1.99.6"/>
    </reaction>
</comment>
<dbReference type="NCBIfam" id="TIGR00196">
    <property type="entry name" value="yjeF_cterm"/>
    <property type="match status" value="1"/>
</dbReference>
<feature type="binding site" evidence="17">
    <location>
        <position position="337"/>
    </location>
    <ligand>
        <name>(6S)-NADPHX</name>
        <dbReference type="ChEBI" id="CHEBI:64076"/>
    </ligand>
</feature>
<dbReference type="SUPFAM" id="SSF64153">
    <property type="entry name" value="YjeF N-terminal domain-like"/>
    <property type="match status" value="1"/>
</dbReference>
<dbReference type="PROSITE" id="PS51385">
    <property type="entry name" value="YJEF_N"/>
    <property type="match status" value="1"/>
</dbReference>
<protein>
    <recommendedName>
        <fullName evidence="19">Bifunctional NAD(P)H-hydrate repair enzyme</fullName>
    </recommendedName>
    <alternativeName>
        <fullName evidence="19">Nicotinamide nucleotide repair protein</fullName>
    </alternativeName>
    <domain>
        <recommendedName>
            <fullName evidence="19">ADP-dependent (S)-NAD(P)H-hydrate dehydratase</fullName>
            <ecNumber evidence="19">4.2.1.136</ecNumber>
        </recommendedName>
        <alternativeName>
            <fullName evidence="19">ADP-dependent NAD(P)HX dehydratase</fullName>
        </alternativeName>
    </domain>
    <domain>
        <recommendedName>
            <fullName evidence="19">NAD(P)H-hydrate epimerase</fullName>
            <ecNumber evidence="19">5.1.99.6</ecNumber>
        </recommendedName>
    </domain>
</protein>
<comment type="similarity">
    <text evidence="3 19">In the N-terminal section; belongs to the NnrE/AIBP family.</text>
</comment>
<comment type="function">
    <text evidence="17">Catalyzes the dehydration of the S-form of NAD(P)HX at the expense of ADP, which is converted to AMP. Together with NAD(P)HX epimerase, which catalyzes the epimerization of the S- and R-forms, the enzyme allows the repair of both epimers of NAD(P)HX, a damaged form of NAD(P)H that is a result of enzymatic or heat-dependent hydration.</text>
</comment>
<feature type="domain" description="YjeF C-terminal" evidence="20">
    <location>
        <begin position="239"/>
        <end position="532"/>
    </location>
</feature>
<comment type="cofactor">
    <cofactor evidence="18 19">
        <name>K(+)</name>
        <dbReference type="ChEBI" id="CHEBI:29103"/>
    </cofactor>
    <text evidence="18 19">Binds 1 potassium ion per subunit.</text>
</comment>
<evidence type="ECO:0000256" key="4">
    <source>
        <dbReference type="ARBA" id="ARBA00009524"/>
    </source>
</evidence>
<evidence type="ECO:0000256" key="18">
    <source>
        <dbReference type="HAMAP-Rule" id="MF_01966"/>
    </source>
</evidence>
<gene>
    <name evidence="22" type="primary">nnr</name>
    <name evidence="17" type="synonym">nnrD</name>
    <name evidence="18" type="synonym">nnrE</name>
    <name evidence="22" type="ORF">LOM8899_03215</name>
</gene>
<feature type="binding site" evidence="18">
    <location>
        <position position="137"/>
    </location>
    <ligand>
        <name>K(+)</name>
        <dbReference type="ChEBI" id="CHEBI:29103"/>
    </ligand>
</feature>
<feature type="binding site" evidence="18">
    <location>
        <position position="71"/>
    </location>
    <ligand>
        <name>K(+)</name>
        <dbReference type="ChEBI" id="CHEBI:29103"/>
    </ligand>
</feature>
<evidence type="ECO:0000256" key="5">
    <source>
        <dbReference type="ARBA" id="ARBA00022723"/>
    </source>
</evidence>
<dbReference type="PROSITE" id="PS01050">
    <property type="entry name" value="YJEF_C_2"/>
    <property type="match status" value="1"/>
</dbReference>
<dbReference type="NCBIfam" id="TIGR00197">
    <property type="entry name" value="yjeF_nterm"/>
    <property type="match status" value="1"/>
</dbReference>
<evidence type="ECO:0000256" key="6">
    <source>
        <dbReference type="ARBA" id="ARBA00022741"/>
    </source>
</evidence>
<keyword evidence="9 18" id="KW-0630">Potassium</keyword>
<keyword evidence="8 17" id="KW-0521">NADP</keyword>
<evidence type="ECO:0000256" key="14">
    <source>
        <dbReference type="ARBA" id="ARBA00025153"/>
    </source>
</evidence>
<feature type="binding site" evidence="17">
    <location>
        <position position="477"/>
    </location>
    <ligand>
        <name>AMP</name>
        <dbReference type="ChEBI" id="CHEBI:456215"/>
    </ligand>
</feature>
<dbReference type="InterPro" id="IPR030677">
    <property type="entry name" value="Nnr"/>
</dbReference>
<evidence type="ECO:0000256" key="17">
    <source>
        <dbReference type="HAMAP-Rule" id="MF_01965"/>
    </source>
</evidence>
<dbReference type="AlphaFoldDB" id="A0A238LHN5"/>
<evidence type="ECO:0000256" key="3">
    <source>
        <dbReference type="ARBA" id="ARBA00006001"/>
    </source>
</evidence>
<evidence type="ECO:0000256" key="9">
    <source>
        <dbReference type="ARBA" id="ARBA00022958"/>
    </source>
</evidence>
<feature type="domain" description="YjeF N-terminal" evidence="21">
    <location>
        <begin position="18"/>
        <end position="233"/>
    </location>
</feature>
<evidence type="ECO:0000256" key="16">
    <source>
        <dbReference type="ARBA" id="ARBA00049209"/>
    </source>
</evidence>
<comment type="similarity">
    <text evidence="18">Belongs to the NnrE/AIBP family.</text>
</comment>
<reference evidence="22 23" key="1">
    <citation type="submission" date="2017-05" db="EMBL/GenBank/DDBJ databases">
        <authorList>
            <person name="Song R."/>
            <person name="Chenine A.L."/>
            <person name="Ruprecht R.M."/>
        </authorList>
    </citation>
    <scope>NUCLEOTIDE SEQUENCE [LARGE SCALE GENOMIC DNA]</scope>
    <source>
        <strain evidence="22 23">CECT 8899</strain>
    </source>
</reference>
<evidence type="ECO:0000313" key="23">
    <source>
        <dbReference type="Proteomes" id="UP000201613"/>
    </source>
</evidence>
<keyword evidence="7 17" id="KW-0067">ATP-binding</keyword>
<feature type="binding site" evidence="17">
    <location>
        <position position="478"/>
    </location>
    <ligand>
        <name>(6S)-NADPHX</name>
        <dbReference type="ChEBI" id="CHEBI:64076"/>
    </ligand>
</feature>